<gene>
    <name evidence="1" type="ORF">F7725_023425</name>
</gene>
<dbReference type="EMBL" id="JAAKFY010000007">
    <property type="protein sequence ID" value="KAF3855370.1"/>
    <property type="molecule type" value="Genomic_DNA"/>
</dbReference>
<dbReference type="Proteomes" id="UP000518266">
    <property type="component" value="Unassembled WGS sequence"/>
</dbReference>
<reference evidence="1 2" key="1">
    <citation type="submission" date="2020-03" db="EMBL/GenBank/DDBJ databases">
        <title>Dissostichus mawsoni Genome sequencing and assembly.</title>
        <authorList>
            <person name="Park H."/>
        </authorList>
    </citation>
    <scope>NUCLEOTIDE SEQUENCE [LARGE SCALE GENOMIC DNA]</scope>
    <source>
        <strain evidence="1">DM0001</strain>
        <tissue evidence="1">Muscle</tissue>
    </source>
</reference>
<evidence type="ECO:0000313" key="2">
    <source>
        <dbReference type="Proteomes" id="UP000518266"/>
    </source>
</evidence>
<comment type="caution">
    <text evidence="1">The sequence shown here is derived from an EMBL/GenBank/DDBJ whole genome shotgun (WGS) entry which is preliminary data.</text>
</comment>
<protein>
    <submittedName>
        <fullName evidence="1">Uncharacterized protein</fullName>
    </submittedName>
</protein>
<organism evidence="1 2">
    <name type="scientific">Dissostichus mawsoni</name>
    <name type="common">Antarctic cod</name>
    <dbReference type="NCBI Taxonomy" id="36200"/>
    <lineage>
        <taxon>Eukaryota</taxon>
        <taxon>Metazoa</taxon>
        <taxon>Chordata</taxon>
        <taxon>Craniata</taxon>
        <taxon>Vertebrata</taxon>
        <taxon>Euteleostomi</taxon>
        <taxon>Actinopterygii</taxon>
        <taxon>Neopterygii</taxon>
        <taxon>Teleostei</taxon>
        <taxon>Neoteleostei</taxon>
        <taxon>Acanthomorphata</taxon>
        <taxon>Eupercaria</taxon>
        <taxon>Perciformes</taxon>
        <taxon>Notothenioidei</taxon>
        <taxon>Nototheniidae</taxon>
        <taxon>Dissostichus</taxon>
    </lineage>
</organism>
<evidence type="ECO:0000313" key="1">
    <source>
        <dbReference type="EMBL" id="KAF3855370.1"/>
    </source>
</evidence>
<keyword evidence="2" id="KW-1185">Reference proteome</keyword>
<name>A0A7J5Z119_DISMA</name>
<accession>A0A7J5Z119</accession>
<sequence length="91" mass="9869">MQISRNDDDEALCRRPPGDVVEDGLQEVVVFPFPHAGEVGQVEASTLVCKVPETLLSCSSNFHSKVIFVGSSENPTSDSWSDGSDFLLQTL</sequence>
<proteinExistence type="predicted"/>
<dbReference type="AlphaFoldDB" id="A0A7J5Z119"/>